<sequence>GKQPHSEPGCANETGVESVESQNETGVESQNETGVESQNETGVESQNETGVESVESQNETGVESVESQNETGVKSVESQNETEVESQNETGVESQNETGVESQNETGNETGVESKNKTGVESQNETGVESVESQNETGVESVESQNETGVESQNETGVESQNETGVESQNETGVESQNETGVESKNKTGVESQNETGVKSVESQNETEQNLGRRREGFAGPRGLLLLLLLLPLLALADRPWVQTAVDMDNNIDYDDDSDSADGSLRRDEATAVSFGGPRGLVVAWVEPPALPPRLPKPASTAAAIGKLPALGLPPLPLAPSPSSNVTSESTFTSMLLFSLTSIMGTVVFHWLDYLIFALVLLISASIGIAYHRQRSSKDMFLGSRQMTLMPVTFSVMASFISAISILGTTAEVYQSGVQYIILGFSYFLAFPITAEVYMPVLYRNRVLTAQHYLELRFSSAVRTAASIVFCIQMFFYQSVVLYAPAITFQQVTGLSFPLTMVLTGVVCTFYTALGGIKAVMWTDLVQMIIVFVAFCTLVVIATMEVGGFQRVFEMAAAGDRLNFFNFNPDPTVRHSFWTLLFGGTGMCLTIYSANQAQLQRYLSCSTESVARRAIYLQMPLTFLFLCFLCLAGLVIYAFYSDCDPLLSGDIVKRDQLLPALVVRLFSARPGVTGLFVSCIFSASLSTVSSGINSLSSVVLEDLIKPWQPNLTERAAGWAARVLAVVLGLSTVGIGFLATNLPATVLQIVLSLFGIVGGPLLAVFSLGILVPWCNRYGALTGLLSSLATTLGFSIAALIDPPPPDHRVFGTEGCYNGTDASNYTISTENYSNWTVTTASLVARQRPVHWLSYLYYTPLALLVAMATGLAVSALTGFNRAKPTRAAPAPNRKLWVNSSMVIRSCLSQKELPRRPIAQTAPPTAATGRIPTRSVTTLARNEKKNKQPKAADPIAPRDEPIGVVICLKAT</sequence>
<evidence type="ECO:0000256" key="4">
    <source>
        <dbReference type="ARBA" id="ARBA00022475"/>
    </source>
</evidence>
<protein>
    <submittedName>
        <fullName evidence="14">Sodium-dependent multivitamin transporter</fullName>
    </submittedName>
</protein>
<dbReference type="NCBIfam" id="TIGR00813">
    <property type="entry name" value="sss"/>
    <property type="match status" value="1"/>
</dbReference>
<evidence type="ECO:0000256" key="3">
    <source>
        <dbReference type="ARBA" id="ARBA00022448"/>
    </source>
</evidence>
<organism evidence="13 14">
    <name type="scientific">Macrostomum lignano</name>
    <dbReference type="NCBI Taxonomy" id="282301"/>
    <lineage>
        <taxon>Eukaryota</taxon>
        <taxon>Metazoa</taxon>
        <taxon>Spiralia</taxon>
        <taxon>Lophotrochozoa</taxon>
        <taxon>Platyhelminthes</taxon>
        <taxon>Rhabditophora</taxon>
        <taxon>Macrostomorpha</taxon>
        <taxon>Macrostomida</taxon>
        <taxon>Macrostomidae</taxon>
        <taxon>Macrostomum</taxon>
    </lineage>
</organism>
<feature type="transmembrane region" description="Helical" evidence="12">
    <location>
        <begin position="718"/>
        <end position="739"/>
    </location>
</feature>
<keyword evidence="10" id="KW-0739">Sodium transport</keyword>
<feature type="transmembrane region" description="Helical" evidence="12">
    <location>
        <begin position="525"/>
        <end position="544"/>
    </location>
</feature>
<feature type="transmembrane region" description="Helical" evidence="12">
    <location>
        <begin position="575"/>
        <end position="594"/>
    </location>
</feature>
<feature type="compositionally biased region" description="Polar residues" evidence="11">
    <location>
        <begin position="119"/>
        <end position="181"/>
    </location>
</feature>
<feature type="transmembrane region" description="Helical" evidence="12">
    <location>
        <begin position="464"/>
        <end position="486"/>
    </location>
</feature>
<dbReference type="InterPro" id="IPR001734">
    <property type="entry name" value="Na/solute_symporter"/>
</dbReference>
<keyword evidence="5 12" id="KW-0812">Transmembrane</keyword>
<keyword evidence="7" id="KW-0915">Sodium</keyword>
<dbReference type="Gene3D" id="1.20.1730.10">
    <property type="entry name" value="Sodium/glucose cotransporter"/>
    <property type="match status" value="1"/>
</dbReference>
<dbReference type="GO" id="GO:0005886">
    <property type="term" value="C:plasma membrane"/>
    <property type="evidence" value="ECO:0007669"/>
    <property type="project" value="UniProtKB-SubCell"/>
</dbReference>
<feature type="transmembrane region" description="Helical" evidence="12">
    <location>
        <begin position="615"/>
        <end position="640"/>
    </location>
</feature>
<feature type="region of interest" description="Disordered" evidence="11">
    <location>
        <begin position="1"/>
        <end position="214"/>
    </location>
</feature>
<keyword evidence="4" id="KW-1003">Cell membrane</keyword>
<dbReference type="PANTHER" id="PTHR42985">
    <property type="entry name" value="SODIUM-COUPLED MONOCARBOXYLATE TRANSPORTER"/>
    <property type="match status" value="1"/>
</dbReference>
<dbReference type="GO" id="GO:0015293">
    <property type="term" value="F:symporter activity"/>
    <property type="evidence" value="ECO:0007669"/>
    <property type="project" value="TreeGrafter"/>
</dbReference>
<evidence type="ECO:0000256" key="2">
    <source>
        <dbReference type="ARBA" id="ARBA00006434"/>
    </source>
</evidence>
<feature type="transmembrane region" description="Helical" evidence="12">
    <location>
        <begin position="675"/>
        <end position="698"/>
    </location>
</feature>
<dbReference type="WBParaSite" id="maker-uti_cns_0010408-snap-gene-0.2-mRNA-1">
    <property type="protein sequence ID" value="maker-uti_cns_0010408-snap-gene-0.2-mRNA-1"/>
    <property type="gene ID" value="maker-uti_cns_0010408-snap-gene-0.2"/>
</dbReference>
<evidence type="ECO:0000256" key="11">
    <source>
        <dbReference type="SAM" id="MobiDB-lite"/>
    </source>
</evidence>
<keyword evidence="3" id="KW-0813">Transport</keyword>
<evidence type="ECO:0000313" key="14">
    <source>
        <dbReference type="WBParaSite" id="maker-uti_cns_0010408-snap-gene-0.2-mRNA-1"/>
    </source>
</evidence>
<keyword evidence="8" id="KW-0406">Ion transport</keyword>
<feature type="transmembrane region" description="Helical" evidence="12">
    <location>
        <begin position="851"/>
        <end position="872"/>
    </location>
</feature>
<evidence type="ECO:0000256" key="7">
    <source>
        <dbReference type="ARBA" id="ARBA00023053"/>
    </source>
</evidence>
<dbReference type="InterPro" id="IPR051163">
    <property type="entry name" value="Sodium:Solute_Symporter_SSF"/>
</dbReference>
<feature type="transmembrane region" description="Helical" evidence="12">
    <location>
        <begin position="492"/>
        <end position="513"/>
    </location>
</feature>
<dbReference type="InterPro" id="IPR038377">
    <property type="entry name" value="Na/Glc_symporter_sf"/>
</dbReference>
<dbReference type="PROSITE" id="PS50283">
    <property type="entry name" value="NA_SOLUT_SYMP_3"/>
    <property type="match status" value="1"/>
</dbReference>
<evidence type="ECO:0000256" key="6">
    <source>
        <dbReference type="ARBA" id="ARBA00022989"/>
    </source>
</evidence>
<evidence type="ECO:0000256" key="10">
    <source>
        <dbReference type="ARBA" id="ARBA00023201"/>
    </source>
</evidence>
<dbReference type="CDD" id="cd11492">
    <property type="entry name" value="SLC5sbd_NIS-SMVT"/>
    <property type="match status" value="1"/>
</dbReference>
<feature type="transmembrane region" description="Helical" evidence="12">
    <location>
        <begin position="776"/>
        <end position="798"/>
    </location>
</feature>
<keyword evidence="6 12" id="KW-1133">Transmembrane helix</keyword>
<comment type="subcellular location">
    <subcellularLocation>
        <location evidence="1">Cell membrane</location>
        <topology evidence="1">Multi-pass membrane protein</topology>
    </subcellularLocation>
</comment>
<feature type="compositionally biased region" description="Polar residues" evidence="11">
    <location>
        <begin position="87"/>
        <end position="111"/>
    </location>
</feature>
<feature type="transmembrane region" description="Helical" evidence="12">
    <location>
        <begin position="351"/>
        <end position="371"/>
    </location>
</feature>
<proteinExistence type="inferred from homology"/>
<dbReference type="Proteomes" id="UP000095280">
    <property type="component" value="Unplaced"/>
</dbReference>
<feature type="compositionally biased region" description="Polar residues" evidence="11">
    <location>
        <begin position="189"/>
        <end position="210"/>
    </location>
</feature>
<dbReference type="Pfam" id="PF00474">
    <property type="entry name" value="SSF"/>
    <property type="match status" value="1"/>
</dbReference>
<feature type="compositionally biased region" description="Polar residues" evidence="11">
    <location>
        <begin position="19"/>
        <end position="79"/>
    </location>
</feature>
<evidence type="ECO:0000256" key="1">
    <source>
        <dbReference type="ARBA" id="ARBA00004651"/>
    </source>
</evidence>
<keyword evidence="13" id="KW-1185">Reference proteome</keyword>
<feature type="transmembrane region" description="Helical" evidence="12">
    <location>
        <begin position="392"/>
        <end position="414"/>
    </location>
</feature>
<evidence type="ECO:0000313" key="13">
    <source>
        <dbReference type="Proteomes" id="UP000095280"/>
    </source>
</evidence>
<dbReference type="GO" id="GO:0006814">
    <property type="term" value="P:sodium ion transport"/>
    <property type="evidence" value="ECO:0007669"/>
    <property type="project" value="UniProtKB-KW"/>
</dbReference>
<evidence type="ECO:0000256" key="12">
    <source>
        <dbReference type="SAM" id="Phobius"/>
    </source>
</evidence>
<name>A0A1I8I781_9PLAT</name>
<comment type="similarity">
    <text evidence="2">Belongs to the sodium:solute symporter (SSF) (TC 2.A.21) family.</text>
</comment>
<evidence type="ECO:0000256" key="5">
    <source>
        <dbReference type="ARBA" id="ARBA00022692"/>
    </source>
</evidence>
<accession>A0A1I8I781</accession>
<evidence type="ECO:0000256" key="8">
    <source>
        <dbReference type="ARBA" id="ARBA00023065"/>
    </source>
</evidence>
<feature type="transmembrane region" description="Helical" evidence="12">
    <location>
        <begin position="420"/>
        <end position="443"/>
    </location>
</feature>
<dbReference type="AlphaFoldDB" id="A0A1I8I781"/>
<keyword evidence="9 12" id="KW-0472">Membrane</keyword>
<feature type="transmembrane region" description="Helical" evidence="12">
    <location>
        <begin position="745"/>
        <end position="769"/>
    </location>
</feature>
<dbReference type="PANTHER" id="PTHR42985:SF2">
    <property type="entry name" value="SODIUM-DEPENDENT MULTIVITAMIN TRANSPORTER"/>
    <property type="match status" value="1"/>
</dbReference>
<evidence type="ECO:0000256" key="9">
    <source>
        <dbReference type="ARBA" id="ARBA00023136"/>
    </source>
</evidence>
<reference evidence="14" key="1">
    <citation type="submission" date="2016-11" db="UniProtKB">
        <authorList>
            <consortium name="WormBaseParasite"/>
        </authorList>
    </citation>
    <scope>IDENTIFICATION</scope>
</reference>